<name>A2FP35_TRIV3</name>
<feature type="domain" description="Peptidase C1A papain C-terminal" evidence="2">
    <location>
        <begin position="268"/>
        <end position="486"/>
    </location>
</feature>
<dbReference type="Pfam" id="PF00112">
    <property type="entry name" value="Peptidase_C1"/>
    <property type="match status" value="1"/>
</dbReference>
<dbReference type="GO" id="GO:0005764">
    <property type="term" value="C:lysosome"/>
    <property type="evidence" value="ECO:0000318"/>
    <property type="project" value="GO_Central"/>
</dbReference>
<dbReference type="CDD" id="cd02248">
    <property type="entry name" value="Peptidase_C1A"/>
    <property type="match status" value="1"/>
</dbReference>
<dbReference type="VEuPathDB" id="TrichDB:TVAG_181310"/>
<dbReference type="AlphaFoldDB" id="A2FP35"/>
<dbReference type="OrthoDB" id="65740at2759"/>
<dbReference type="InterPro" id="IPR000668">
    <property type="entry name" value="Peptidase_C1A_C"/>
</dbReference>
<dbReference type="SUPFAM" id="SSF54001">
    <property type="entry name" value="Cysteine proteinases"/>
    <property type="match status" value="1"/>
</dbReference>
<evidence type="ECO:0000256" key="1">
    <source>
        <dbReference type="ARBA" id="ARBA00008455"/>
    </source>
</evidence>
<dbReference type="SMART" id="SM00645">
    <property type="entry name" value="Pept_C1"/>
    <property type="match status" value="1"/>
</dbReference>
<dbReference type="InterPro" id="IPR038765">
    <property type="entry name" value="Papain-like_cys_pep_sf"/>
</dbReference>
<dbReference type="FunFam" id="3.90.70.10:FF:000211">
    <property type="entry name" value="Clan CA, family C1, cathepsin H-like cysteine peptidase"/>
    <property type="match status" value="1"/>
</dbReference>
<keyword evidence="4" id="KW-1185">Reference proteome</keyword>
<organism evidence="3 4">
    <name type="scientific">Trichomonas vaginalis (strain ATCC PRA-98 / G3)</name>
    <dbReference type="NCBI Taxonomy" id="412133"/>
    <lineage>
        <taxon>Eukaryota</taxon>
        <taxon>Metamonada</taxon>
        <taxon>Parabasalia</taxon>
        <taxon>Trichomonadida</taxon>
        <taxon>Trichomonadidae</taxon>
        <taxon>Trichomonas</taxon>
    </lineage>
</organism>
<sequence length="488" mass="55396">MIFGLVYSSFSAPRWPSSYTLKGTWKVPYTNLSNHLVVVQEPTRQYINEHNGLLQIWNTGPEQHFHRKIVAADNDTICFGWDDDQPWTIDFTEFLPDLSEYKLQDGTYTYNGHLCNMWSKVINGPKTQTWEMYIEVGTGKPIAYKAHAISIYHSHYDVYILEIDEFAPEAAVGVWSIPSICDNPKQNDPYPGSMYDLFFPKKNVNTYANQVKSTKSYQTTTQNRFSHMTPSDWLKSIKRSTNAKPWYDDEDPLWDQCTLFKGSKDFVPPESFSWRDQPNIVTPPRDQVACGSCWAFGTAGLLESAFAIKTGKLRPVSTNQIMDCSWDARNYGCQGGEIGPSLTSFMNKSMKIATEKSYPYMGVSGLCNSKPEEYLGRVKSCFHVEKKRNAVKEALYKFGPLGISINVIEDMALYTGGVFDEEECTGADDDLVHIVQLTGWRVIDGKEAWEVKNSWSTNWGDEGYIYIQSEVQEKNCGVTSRAVGVIVE</sequence>
<dbReference type="eggNOG" id="KOG1543">
    <property type="taxonomic scope" value="Eukaryota"/>
</dbReference>
<reference evidence="3" key="2">
    <citation type="journal article" date="2007" name="Science">
        <title>Draft genome sequence of the sexually transmitted pathogen Trichomonas vaginalis.</title>
        <authorList>
            <person name="Carlton J.M."/>
            <person name="Hirt R.P."/>
            <person name="Silva J.C."/>
            <person name="Delcher A.L."/>
            <person name="Schatz M."/>
            <person name="Zhao Q."/>
            <person name="Wortman J.R."/>
            <person name="Bidwell S.L."/>
            <person name="Alsmark U.C.M."/>
            <person name="Besteiro S."/>
            <person name="Sicheritz-Ponten T."/>
            <person name="Noel C.J."/>
            <person name="Dacks J.B."/>
            <person name="Foster P.G."/>
            <person name="Simillion C."/>
            <person name="Van de Peer Y."/>
            <person name="Miranda-Saavedra D."/>
            <person name="Barton G.J."/>
            <person name="Westrop G.D."/>
            <person name="Mueller S."/>
            <person name="Dessi D."/>
            <person name="Fiori P.L."/>
            <person name="Ren Q."/>
            <person name="Paulsen I."/>
            <person name="Zhang H."/>
            <person name="Bastida-Corcuera F.D."/>
            <person name="Simoes-Barbosa A."/>
            <person name="Brown M.T."/>
            <person name="Hayes R.D."/>
            <person name="Mukherjee M."/>
            <person name="Okumura C.Y."/>
            <person name="Schneider R."/>
            <person name="Smith A.J."/>
            <person name="Vanacova S."/>
            <person name="Villalvazo M."/>
            <person name="Haas B.J."/>
            <person name="Pertea M."/>
            <person name="Feldblyum T.V."/>
            <person name="Utterback T.R."/>
            <person name="Shu C.L."/>
            <person name="Osoegawa K."/>
            <person name="de Jong P.J."/>
            <person name="Hrdy I."/>
            <person name="Horvathova L."/>
            <person name="Zubacova Z."/>
            <person name="Dolezal P."/>
            <person name="Malik S.B."/>
            <person name="Logsdon J.M. Jr."/>
            <person name="Henze K."/>
            <person name="Gupta A."/>
            <person name="Wang C.C."/>
            <person name="Dunne R.L."/>
            <person name="Upcroft J.A."/>
            <person name="Upcroft P."/>
            <person name="White O."/>
            <person name="Salzberg S.L."/>
            <person name="Tang P."/>
            <person name="Chiu C.-H."/>
            <person name="Lee Y.-S."/>
            <person name="Embley T.M."/>
            <person name="Coombs G.H."/>
            <person name="Mottram J.C."/>
            <person name="Tachezy J."/>
            <person name="Fraser-Liggett C.M."/>
            <person name="Johnson P.J."/>
        </authorList>
    </citation>
    <scope>NUCLEOTIDE SEQUENCE [LARGE SCALE GENOMIC DNA]</scope>
    <source>
        <strain evidence="3">G3</strain>
    </source>
</reference>
<dbReference type="SMR" id="A2FP35"/>
<dbReference type="Proteomes" id="UP000001542">
    <property type="component" value="Unassembled WGS sequence"/>
</dbReference>
<dbReference type="OMA" id="KAHAISI"/>
<dbReference type="GO" id="GO:0005615">
    <property type="term" value="C:extracellular space"/>
    <property type="evidence" value="ECO:0000318"/>
    <property type="project" value="GO_Central"/>
</dbReference>
<comment type="similarity">
    <text evidence="1">Belongs to the peptidase C1 family.</text>
</comment>
<accession>A2FP35</accession>
<dbReference type="PANTHER" id="PTHR12411">
    <property type="entry name" value="CYSTEINE PROTEASE FAMILY C1-RELATED"/>
    <property type="match status" value="1"/>
</dbReference>
<dbReference type="Gene3D" id="3.90.70.10">
    <property type="entry name" value="Cysteine proteinases"/>
    <property type="match status" value="1"/>
</dbReference>
<protein>
    <submittedName>
        <fullName evidence="3">Clan CA, family C1, cathepsin H-like cysteine peptidase</fullName>
    </submittedName>
</protein>
<dbReference type="GO" id="GO:0004197">
    <property type="term" value="F:cysteine-type endopeptidase activity"/>
    <property type="evidence" value="ECO:0000318"/>
    <property type="project" value="GO_Central"/>
</dbReference>
<dbReference type="InParanoid" id="A2FP35"/>
<dbReference type="RefSeq" id="XP_001306268.1">
    <property type="nucleotide sequence ID" value="XM_001306267.1"/>
</dbReference>
<reference evidence="3" key="1">
    <citation type="submission" date="2006-10" db="EMBL/GenBank/DDBJ databases">
        <authorList>
            <person name="Amadeo P."/>
            <person name="Zhao Q."/>
            <person name="Wortman J."/>
            <person name="Fraser-Liggett C."/>
            <person name="Carlton J."/>
        </authorList>
    </citation>
    <scope>NUCLEOTIDE SEQUENCE</scope>
    <source>
        <strain evidence="3">G3</strain>
    </source>
</reference>
<dbReference type="KEGG" id="tva:4751056"/>
<evidence type="ECO:0000259" key="2">
    <source>
        <dbReference type="SMART" id="SM00645"/>
    </source>
</evidence>
<dbReference type="GO" id="GO:0051603">
    <property type="term" value="P:proteolysis involved in protein catabolic process"/>
    <property type="evidence" value="ECO:0000318"/>
    <property type="project" value="GO_Central"/>
</dbReference>
<dbReference type="InterPro" id="IPR039417">
    <property type="entry name" value="Peptidase_C1A_papain-like"/>
</dbReference>
<evidence type="ECO:0000313" key="3">
    <source>
        <dbReference type="EMBL" id="EAX93338.1"/>
    </source>
</evidence>
<dbReference type="STRING" id="5722.A2FP35"/>
<dbReference type="VEuPathDB" id="TrichDB:TVAGG3_0753700"/>
<gene>
    <name evidence="3" type="ORF">TVAG_181310</name>
</gene>
<dbReference type="InterPro" id="IPR013128">
    <property type="entry name" value="Peptidase_C1A"/>
</dbReference>
<evidence type="ECO:0000313" key="4">
    <source>
        <dbReference type="Proteomes" id="UP000001542"/>
    </source>
</evidence>
<dbReference type="EMBL" id="DS113918">
    <property type="protein sequence ID" value="EAX93338.1"/>
    <property type="molecule type" value="Genomic_DNA"/>
</dbReference>
<proteinExistence type="inferred from homology"/>